<evidence type="ECO:0000259" key="1">
    <source>
        <dbReference type="PROSITE" id="PS51186"/>
    </source>
</evidence>
<dbReference type="CDD" id="cd04301">
    <property type="entry name" value="NAT_SF"/>
    <property type="match status" value="1"/>
</dbReference>
<organism evidence="2 3">
    <name type="scientific">Luteococcus peritonei</name>
    <dbReference type="NCBI Taxonomy" id="88874"/>
    <lineage>
        <taxon>Bacteria</taxon>
        <taxon>Bacillati</taxon>
        <taxon>Actinomycetota</taxon>
        <taxon>Actinomycetes</taxon>
        <taxon>Propionibacteriales</taxon>
        <taxon>Propionibacteriaceae</taxon>
        <taxon>Luteococcus</taxon>
    </lineage>
</organism>
<dbReference type="Proteomes" id="UP001597326">
    <property type="component" value="Unassembled WGS sequence"/>
</dbReference>
<evidence type="ECO:0000313" key="2">
    <source>
        <dbReference type="EMBL" id="MFD1890826.1"/>
    </source>
</evidence>
<evidence type="ECO:0000313" key="3">
    <source>
        <dbReference type="Proteomes" id="UP001597326"/>
    </source>
</evidence>
<dbReference type="PROSITE" id="PS51186">
    <property type="entry name" value="GNAT"/>
    <property type="match status" value="1"/>
</dbReference>
<dbReference type="InterPro" id="IPR000182">
    <property type="entry name" value="GNAT_dom"/>
</dbReference>
<dbReference type="Gene3D" id="3.40.630.30">
    <property type="match status" value="1"/>
</dbReference>
<accession>A0ABW4RWY4</accession>
<comment type="caution">
    <text evidence="2">The sequence shown here is derived from an EMBL/GenBank/DDBJ whole genome shotgun (WGS) entry which is preliminary data.</text>
</comment>
<dbReference type="InterPro" id="IPR016181">
    <property type="entry name" value="Acyl_CoA_acyltransferase"/>
</dbReference>
<proteinExistence type="predicted"/>
<gene>
    <name evidence="2" type="ORF">ACFSCS_11630</name>
</gene>
<dbReference type="Pfam" id="PF13508">
    <property type="entry name" value="Acetyltransf_7"/>
    <property type="match status" value="1"/>
</dbReference>
<feature type="domain" description="N-acetyltransferase" evidence="1">
    <location>
        <begin position="1"/>
        <end position="157"/>
    </location>
</feature>
<dbReference type="SUPFAM" id="SSF55729">
    <property type="entry name" value="Acyl-CoA N-acyltransferases (Nat)"/>
    <property type="match status" value="1"/>
</dbReference>
<sequence>MDLTTISSPEQGRRVWREVLRPAFPDSELLAEESFVAELAREELHVLAALDGDRIMGCAVGEHDPSSGVVLLTWLATTAAARGTGVGSLLLDQALVQWQLRWQPRMILGEVENPSRHRASEQHGDPRARVRFYRRCGARALALPYFQPSVSPDQPRVADMMLTVLRDDGEMPGPWVASGPVRRFWHQLTIDEPRDAAWQAMEAALAGERVEALDLHSPDELLPTSLR</sequence>
<reference evidence="3" key="1">
    <citation type="journal article" date="2019" name="Int. J. Syst. Evol. Microbiol.">
        <title>The Global Catalogue of Microorganisms (GCM) 10K type strain sequencing project: providing services to taxonomists for standard genome sequencing and annotation.</title>
        <authorList>
            <consortium name="The Broad Institute Genomics Platform"/>
            <consortium name="The Broad Institute Genome Sequencing Center for Infectious Disease"/>
            <person name="Wu L."/>
            <person name="Ma J."/>
        </authorList>
    </citation>
    <scope>NUCLEOTIDE SEQUENCE [LARGE SCALE GENOMIC DNA]</scope>
    <source>
        <strain evidence="3">CAIM 431</strain>
    </source>
</reference>
<keyword evidence="3" id="KW-1185">Reference proteome</keyword>
<dbReference type="EMBL" id="JBHUFZ010000027">
    <property type="protein sequence ID" value="MFD1890826.1"/>
    <property type="molecule type" value="Genomic_DNA"/>
</dbReference>
<name>A0ABW4RWY4_9ACTN</name>
<protein>
    <submittedName>
        <fullName evidence="2">GNAT family N-acetyltransferase</fullName>
    </submittedName>
</protein>
<dbReference type="RefSeq" id="WP_343875197.1">
    <property type="nucleotide sequence ID" value="NZ_BAAAIX010000029.1"/>
</dbReference>